<sequence length="268" mass="30191">MRTIVSRYTFLTPPALHHQQVRGRHTKQTGTSHIRCTHTPNTSTNAVFYTRRELCTALLLLLSIDGGRGTNARAETLPRTANDSLVCYRDDSIQFWRPKDWTEDRLRRQQAVRNTLLRREAITTTAKGHPNQGMLVLAAFQSPLFPESDHLSVISAGLDSGAGLESADILANKFVNTLRSRPAVASARVRSARNTRHVDQRVYADFEIEVFGRMGWHRQNACSVIVHENRLYTFTLQSRAEAWHAARFLACRDSFLAGVDPSIPLCPV</sequence>
<dbReference type="GO" id="GO:0009523">
    <property type="term" value="C:photosystem II"/>
    <property type="evidence" value="ECO:0007669"/>
    <property type="project" value="InterPro"/>
</dbReference>
<evidence type="ECO:0000259" key="1">
    <source>
        <dbReference type="Pfam" id="PF01789"/>
    </source>
</evidence>
<accession>M1UWW8</accession>
<dbReference type="KEGG" id="cme:CYME_CMS518C"/>
<dbReference type="Pfam" id="PF01789">
    <property type="entry name" value="PsbP"/>
    <property type="match status" value="1"/>
</dbReference>
<reference evidence="2 3" key="2">
    <citation type="journal article" date="2007" name="BMC Biol.">
        <title>A 100%-complete sequence reveals unusually simple genomic features in the hot-spring red alga Cyanidioschyzon merolae.</title>
        <authorList>
            <person name="Nozaki H."/>
            <person name="Takano H."/>
            <person name="Misumi O."/>
            <person name="Terasawa K."/>
            <person name="Matsuzaki M."/>
            <person name="Maruyama S."/>
            <person name="Nishida K."/>
            <person name="Yagisawa F."/>
            <person name="Yoshida Y."/>
            <person name="Fujiwara T."/>
            <person name="Takio S."/>
            <person name="Tamura K."/>
            <person name="Chung S.J."/>
            <person name="Nakamura S."/>
            <person name="Kuroiwa H."/>
            <person name="Tanaka K."/>
            <person name="Sato N."/>
            <person name="Kuroiwa T."/>
        </authorList>
    </citation>
    <scope>NUCLEOTIDE SEQUENCE [LARGE SCALE GENOMIC DNA]</scope>
    <source>
        <strain evidence="2 3">10D</strain>
    </source>
</reference>
<evidence type="ECO:0000313" key="2">
    <source>
        <dbReference type="EMBL" id="BAM82801.1"/>
    </source>
</evidence>
<dbReference type="GO" id="GO:0005509">
    <property type="term" value="F:calcium ion binding"/>
    <property type="evidence" value="ECO:0007669"/>
    <property type="project" value="InterPro"/>
</dbReference>
<protein>
    <recommendedName>
        <fullName evidence="1">PsbP C-terminal domain-containing protein</fullName>
    </recommendedName>
</protein>
<dbReference type="InterPro" id="IPR002683">
    <property type="entry name" value="PsbP_C"/>
</dbReference>
<dbReference type="SUPFAM" id="SSF55724">
    <property type="entry name" value="Mog1p/PsbP-like"/>
    <property type="match status" value="1"/>
</dbReference>
<dbReference type="GeneID" id="16997247"/>
<proteinExistence type="predicted"/>
<dbReference type="InterPro" id="IPR016123">
    <property type="entry name" value="Mog1/PsbP_a/b/a-sand"/>
</dbReference>
<evidence type="ECO:0000313" key="3">
    <source>
        <dbReference type="Proteomes" id="UP000007014"/>
    </source>
</evidence>
<dbReference type="AlphaFoldDB" id="M1UWW8"/>
<gene>
    <name evidence="2" type="ORF">CYME_CMS518C</name>
</gene>
<dbReference type="EMBL" id="AP006501">
    <property type="protein sequence ID" value="BAM82801.1"/>
    <property type="molecule type" value="Genomic_DNA"/>
</dbReference>
<reference evidence="2 3" key="1">
    <citation type="journal article" date="2004" name="Nature">
        <title>Genome sequence of the ultrasmall unicellular red alga Cyanidioschyzon merolae 10D.</title>
        <authorList>
            <person name="Matsuzaki M."/>
            <person name="Misumi O."/>
            <person name="Shin-i T."/>
            <person name="Maruyama S."/>
            <person name="Takahara M."/>
            <person name="Miyagishima S."/>
            <person name="Mori T."/>
            <person name="Nishida K."/>
            <person name="Yagisawa F."/>
            <person name="Nishida K."/>
            <person name="Yoshida Y."/>
            <person name="Nishimura Y."/>
            <person name="Nakao S."/>
            <person name="Kobayashi T."/>
            <person name="Momoyama Y."/>
            <person name="Higashiyama T."/>
            <person name="Minoda A."/>
            <person name="Sano M."/>
            <person name="Nomoto H."/>
            <person name="Oishi K."/>
            <person name="Hayashi H."/>
            <person name="Ohta F."/>
            <person name="Nishizaka S."/>
            <person name="Haga S."/>
            <person name="Miura S."/>
            <person name="Morishita T."/>
            <person name="Kabeya Y."/>
            <person name="Terasawa K."/>
            <person name="Suzuki Y."/>
            <person name="Ishii Y."/>
            <person name="Asakawa S."/>
            <person name="Takano H."/>
            <person name="Ohta N."/>
            <person name="Kuroiwa H."/>
            <person name="Tanaka K."/>
            <person name="Shimizu N."/>
            <person name="Sugano S."/>
            <person name="Sato N."/>
            <person name="Nozaki H."/>
            <person name="Ogasawara N."/>
            <person name="Kohara Y."/>
            <person name="Kuroiwa T."/>
        </authorList>
    </citation>
    <scope>NUCLEOTIDE SEQUENCE [LARGE SCALE GENOMIC DNA]</scope>
    <source>
        <strain evidence="2 3">10D</strain>
    </source>
</reference>
<dbReference type="Gene3D" id="3.40.1000.10">
    <property type="entry name" value="Mog1/PsbP, alpha/beta/alpha sandwich"/>
    <property type="match status" value="1"/>
</dbReference>
<name>M1UWW8_CYAM1</name>
<dbReference type="RefSeq" id="XP_005538837.1">
    <property type="nucleotide sequence ID" value="XM_005538780.1"/>
</dbReference>
<organism evidence="2 3">
    <name type="scientific">Cyanidioschyzon merolae (strain NIES-3377 / 10D)</name>
    <name type="common">Unicellular red alga</name>
    <dbReference type="NCBI Taxonomy" id="280699"/>
    <lineage>
        <taxon>Eukaryota</taxon>
        <taxon>Rhodophyta</taxon>
        <taxon>Bangiophyceae</taxon>
        <taxon>Cyanidiales</taxon>
        <taxon>Cyanidiaceae</taxon>
        <taxon>Cyanidioschyzon</taxon>
    </lineage>
</organism>
<dbReference type="OrthoDB" id="10411078at2759"/>
<dbReference type="GO" id="GO:0019898">
    <property type="term" value="C:extrinsic component of membrane"/>
    <property type="evidence" value="ECO:0007669"/>
    <property type="project" value="InterPro"/>
</dbReference>
<keyword evidence="3" id="KW-1185">Reference proteome</keyword>
<feature type="domain" description="PsbP C-terminal" evidence="1">
    <location>
        <begin position="90"/>
        <end position="249"/>
    </location>
</feature>
<dbReference type="Proteomes" id="UP000007014">
    <property type="component" value="Chromosome 19"/>
</dbReference>
<dbReference type="GO" id="GO:0015979">
    <property type="term" value="P:photosynthesis"/>
    <property type="evidence" value="ECO:0007669"/>
    <property type="project" value="InterPro"/>
</dbReference>